<protein>
    <submittedName>
        <fullName evidence="2">Uncharacterized protein</fullName>
    </submittedName>
</protein>
<proteinExistence type="predicted"/>
<dbReference type="EMBL" id="CP020557">
    <property type="protein sequence ID" value="ARF70100.1"/>
    <property type="molecule type" value="Genomic_DNA"/>
</dbReference>
<evidence type="ECO:0000256" key="1">
    <source>
        <dbReference type="SAM" id="Phobius"/>
    </source>
</evidence>
<accession>A0A1V0UYU4</accession>
<name>A0A1V0UYU4_9BACL</name>
<keyword evidence="1" id="KW-0472">Membrane</keyword>
<evidence type="ECO:0000313" key="3">
    <source>
        <dbReference type="Proteomes" id="UP000192727"/>
    </source>
</evidence>
<organism evidence="2 3">
    <name type="scientific">Paenibacillus larvae subsp. pulvifaciens</name>
    <dbReference type="NCBI Taxonomy" id="1477"/>
    <lineage>
        <taxon>Bacteria</taxon>
        <taxon>Bacillati</taxon>
        <taxon>Bacillota</taxon>
        <taxon>Bacilli</taxon>
        <taxon>Bacillales</taxon>
        <taxon>Paenibacillaceae</taxon>
        <taxon>Paenibacillus</taxon>
    </lineage>
</organism>
<evidence type="ECO:0000313" key="2">
    <source>
        <dbReference type="EMBL" id="ARF70100.1"/>
    </source>
</evidence>
<gene>
    <name evidence="2" type="ORF">B7C51_23015</name>
</gene>
<dbReference type="AlphaFoldDB" id="A0A1V0UYU4"/>
<sequence length="62" mass="7805">MPRLMYLGFLLPFFYFYVEIKRQMIRRFFMFKNRRGHMEMKFSLISEKIYAPLEIFKIIVEV</sequence>
<keyword evidence="1" id="KW-0812">Transmembrane</keyword>
<feature type="transmembrane region" description="Helical" evidence="1">
    <location>
        <begin position="6"/>
        <end position="25"/>
    </location>
</feature>
<keyword evidence="1" id="KW-1133">Transmembrane helix</keyword>
<reference evidence="2 3" key="1">
    <citation type="submission" date="2017-03" db="EMBL/GenBank/DDBJ databases">
        <title>Paenibacillus larvae genome sequencing.</title>
        <authorList>
            <person name="Dingman D.W."/>
        </authorList>
    </citation>
    <scope>NUCLEOTIDE SEQUENCE [LARGE SCALE GENOMIC DNA]</scope>
    <source>
        <strain evidence="2 3">SAG 10367</strain>
    </source>
</reference>
<dbReference type="Proteomes" id="UP000192727">
    <property type="component" value="Chromosome"/>
</dbReference>